<reference evidence="1" key="1">
    <citation type="submission" date="2022-09" db="EMBL/GenBank/DDBJ databases">
        <title>Maribacter litopenaei sp. nov., isolated from the intestinal tract of the Pacific White Shrimp, Litopenaeus vannamei.</title>
        <authorList>
            <person name="Kim S.Y."/>
            <person name="Hwang C.Y."/>
        </authorList>
    </citation>
    <scope>NUCLEOTIDE SEQUENCE</scope>
    <source>
        <strain evidence="1">HL-LV01</strain>
    </source>
</reference>
<organism evidence="1 2">
    <name type="scientific">Maribacter litopenaei</name>
    <dbReference type="NCBI Taxonomy" id="2976127"/>
    <lineage>
        <taxon>Bacteria</taxon>
        <taxon>Pseudomonadati</taxon>
        <taxon>Bacteroidota</taxon>
        <taxon>Flavobacteriia</taxon>
        <taxon>Flavobacteriales</taxon>
        <taxon>Flavobacteriaceae</taxon>
        <taxon>Maribacter</taxon>
    </lineage>
</organism>
<dbReference type="Pfam" id="PF10670">
    <property type="entry name" value="DUF4198"/>
    <property type="match status" value="1"/>
</dbReference>
<protein>
    <submittedName>
        <fullName evidence="1">DUF4198 domain-containing protein</fullName>
    </submittedName>
</protein>
<dbReference type="EMBL" id="CP104205">
    <property type="protein sequence ID" value="UWX55928.1"/>
    <property type="molecule type" value="Genomic_DNA"/>
</dbReference>
<gene>
    <name evidence="1" type="ORF">NYZ99_06005</name>
</gene>
<dbReference type="RefSeq" id="WP_260574437.1">
    <property type="nucleotide sequence ID" value="NZ_CP104205.1"/>
</dbReference>
<sequence length="268" mass="30060">MKIASRFLFLLAVVVLFSSHELFLKTDSHFLEPNTSGLLYLFNGTFDSSENEITRDRIVNAKILGPGYEFKPSENDYYGEENITYLKYSTGESGTYVAGISTLPRVLEMNAEDFNEYLEHEGLDNTIAERRASGIINKGAKERYSKHVKALLQVGENTSIDFMKPLGYPIEFVPLNNPFEITLGDRIAFKLLRDGKPLANHTVHYSTSVPGQDAHDGENSVKSNALGLVSIQPTSTGKWYVATIHMENKEGDVVDYESNWATLTFEIK</sequence>
<accession>A0ABY5YA49</accession>
<evidence type="ECO:0000313" key="2">
    <source>
        <dbReference type="Proteomes" id="UP001059209"/>
    </source>
</evidence>
<name>A0ABY5YA49_9FLAO</name>
<dbReference type="InterPro" id="IPR019613">
    <property type="entry name" value="DUF4198"/>
</dbReference>
<keyword evidence="2" id="KW-1185">Reference proteome</keyword>
<evidence type="ECO:0000313" key="1">
    <source>
        <dbReference type="EMBL" id="UWX55928.1"/>
    </source>
</evidence>
<proteinExistence type="predicted"/>
<dbReference type="Proteomes" id="UP001059209">
    <property type="component" value="Chromosome"/>
</dbReference>